<dbReference type="AlphaFoldDB" id="A0A4U0ZCG6"/>
<comment type="caution">
    <text evidence="1">The sequence shown here is derived from an EMBL/GenBank/DDBJ whole genome shotgun (WGS) entry which is preliminary data.</text>
</comment>
<dbReference type="RefSeq" id="WP_136782210.1">
    <property type="nucleotide sequence ID" value="NZ_SWCO01000005.1"/>
</dbReference>
<evidence type="ECO:0000313" key="1">
    <source>
        <dbReference type="EMBL" id="TKB03519.1"/>
    </source>
</evidence>
<dbReference type="EMBL" id="SWCO01000005">
    <property type="protein sequence ID" value="TKB03519.1"/>
    <property type="molecule type" value="Genomic_DNA"/>
</dbReference>
<keyword evidence="2" id="KW-1185">Reference proteome</keyword>
<dbReference type="Proteomes" id="UP000305471">
    <property type="component" value="Unassembled WGS sequence"/>
</dbReference>
<reference evidence="1 2" key="1">
    <citation type="submission" date="2019-04" db="EMBL/GenBank/DDBJ databases">
        <title>Alteromonas portus sp. nov., an alginate lyase-excreting marine bacterium.</title>
        <authorList>
            <person name="Huang H."/>
            <person name="Mo K."/>
            <person name="Bao S."/>
        </authorList>
    </citation>
    <scope>NUCLEOTIDE SEQUENCE [LARGE SCALE GENOMIC DNA]</scope>
    <source>
        <strain evidence="1 2">HB161718</strain>
    </source>
</reference>
<accession>A0A4U0ZCG6</accession>
<dbReference type="OrthoDB" id="9997at2"/>
<proteinExistence type="predicted"/>
<organism evidence="1 2">
    <name type="scientific">Alteromonas portus</name>
    <dbReference type="NCBI Taxonomy" id="2565549"/>
    <lineage>
        <taxon>Bacteria</taxon>
        <taxon>Pseudomonadati</taxon>
        <taxon>Pseudomonadota</taxon>
        <taxon>Gammaproteobacteria</taxon>
        <taxon>Alteromonadales</taxon>
        <taxon>Alteromonadaceae</taxon>
        <taxon>Alteromonas/Salinimonas group</taxon>
        <taxon>Alteromonas</taxon>
    </lineage>
</organism>
<protein>
    <submittedName>
        <fullName evidence="1">Uncharacterized protein</fullName>
    </submittedName>
</protein>
<gene>
    <name evidence="1" type="ORF">E5672_10805</name>
</gene>
<evidence type="ECO:0000313" key="2">
    <source>
        <dbReference type="Proteomes" id="UP000305471"/>
    </source>
</evidence>
<name>A0A4U0ZCG6_9ALTE</name>
<sequence length="417" mass="46671">MKFSFQLFVCFLIMSTVFTVMVTSTKPILSKSENVSGDVVKKAYSSLTELREELLNDNQDFAVSLSEEDLNSMLLLANDLANVNTRINLNVNNGIFVFQLGFTIINQPLYINGFCLLGGSAETLIDECKIGLIPISGKVTEFLITNSVQFFGGKELAELVKGSLRSVHVDHGHLVGKMTKSQSLGENIRQRKRQFFNVSKRIFQNATVHKDAVTVYINVLDTIPHSETRLSIYIAHAFKAAKNSPNALSPKKENEAALWAVAILVGSNQFADLIGLDNLPYNTRSTQINGRFDHSLHYVYSMIIELTTNVSFSNKVGLYKELLDSEGGSGFSFDDLVADRAGTKLAHIATLDNKHAVHIQRRFTSREIILLPKLDFPNNQLQSNNFERYFEGTKNSDLEAITKRIDIAINDLEIYKF</sequence>